<evidence type="ECO:0000313" key="2">
    <source>
        <dbReference type="EMBL" id="GAA4809627.1"/>
    </source>
</evidence>
<feature type="region of interest" description="Disordered" evidence="1">
    <location>
        <begin position="107"/>
        <end position="127"/>
    </location>
</feature>
<organism evidence="2 3">
    <name type="scientific">Tomitella cavernea</name>
    <dbReference type="NCBI Taxonomy" id="1387982"/>
    <lineage>
        <taxon>Bacteria</taxon>
        <taxon>Bacillati</taxon>
        <taxon>Actinomycetota</taxon>
        <taxon>Actinomycetes</taxon>
        <taxon>Mycobacteriales</taxon>
        <taxon>Tomitella</taxon>
    </lineage>
</organism>
<dbReference type="Proteomes" id="UP001500839">
    <property type="component" value="Unassembled WGS sequence"/>
</dbReference>
<keyword evidence="3" id="KW-1185">Reference proteome</keyword>
<proteinExistence type="predicted"/>
<sequence>MPGINVEELYAQRAEATGVDGDRIPFDFAGRTWTFRDPQTLTDEEKEEISEIDFDPDMAAWYMGDDQYAEFVAATATIDGADGKQREIQGGSGIFLLAFQEHMSRVRDAVETRPTRASTSSRRRRRR</sequence>
<gene>
    <name evidence="2" type="ORF">GCM10023353_12100</name>
</gene>
<comment type="caution">
    <text evidence="2">The sequence shown here is derived from an EMBL/GenBank/DDBJ whole genome shotgun (WGS) entry which is preliminary data.</text>
</comment>
<dbReference type="RefSeq" id="WP_200170742.1">
    <property type="nucleotide sequence ID" value="NZ_BAABKQ010000001.1"/>
</dbReference>
<protein>
    <submittedName>
        <fullName evidence="2">Uncharacterized protein</fullName>
    </submittedName>
</protein>
<name>A0ABP9CG74_9ACTN</name>
<evidence type="ECO:0000313" key="3">
    <source>
        <dbReference type="Proteomes" id="UP001500839"/>
    </source>
</evidence>
<evidence type="ECO:0000256" key="1">
    <source>
        <dbReference type="SAM" id="MobiDB-lite"/>
    </source>
</evidence>
<dbReference type="EMBL" id="BAABKQ010000001">
    <property type="protein sequence ID" value="GAA4809627.1"/>
    <property type="molecule type" value="Genomic_DNA"/>
</dbReference>
<reference evidence="3" key="1">
    <citation type="journal article" date="2019" name="Int. J. Syst. Evol. Microbiol.">
        <title>The Global Catalogue of Microorganisms (GCM) 10K type strain sequencing project: providing services to taxonomists for standard genome sequencing and annotation.</title>
        <authorList>
            <consortium name="The Broad Institute Genomics Platform"/>
            <consortium name="The Broad Institute Genome Sequencing Center for Infectious Disease"/>
            <person name="Wu L."/>
            <person name="Ma J."/>
        </authorList>
    </citation>
    <scope>NUCLEOTIDE SEQUENCE [LARGE SCALE GENOMIC DNA]</scope>
    <source>
        <strain evidence="3">JCM 18542</strain>
    </source>
</reference>
<accession>A0ABP9CG74</accession>